<evidence type="ECO:0000313" key="2">
    <source>
        <dbReference type="EMBL" id="KAL2063809.1"/>
    </source>
</evidence>
<gene>
    <name evidence="2" type="ORF">VTL71DRAFT_5614</name>
</gene>
<organism evidence="2 3">
    <name type="scientific">Oculimacula yallundae</name>
    <dbReference type="NCBI Taxonomy" id="86028"/>
    <lineage>
        <taxon>Eukaryota</taxon>
        <taxon>Fungi</taxon>
        <taxon>Dikarya</taxon>
        <taxon>Ascomycota</taxon>
        <taxon>Pezizomycotina</taxon>
        <taxon>Leotiomycetes</taxon>
        <taxon>Helotiales</taxon>
        <taxon>Ploettnerulaceae</taxon>
        <taxon>Oculimacula</taxon>
    </lineage>
</organism>
<evidence type="ECO:0000313" key="3">
    <source>
        <dbReference type="Proteomes" id="UP001595075"/>
    </source>
</evidence>
<dbReference type="Proteomes" id="UP001595075">
    <property type="component" value="Unassembled WGS sequence"/>
</dbReference>
<keyword evidence="3" id="KW-1185">Reference proteome</keyword>
<proteinExistence type="predicted"/>
<name>A0ABR4C1P2_9HELO</name>
<reference evidence="2 3" key="1">
    <citation type="journal article" date="2024" name="Commun. Biol.">
        <title>Comparative genomic analysis of thermophilic fungi reveals convergent evolutionary adaptations and gene losses.</title>
        <authorList>
            <person name="Steindorff A.S."/>
            <person name="Aguilar-Pontes M.V."/>
            <person name="Robinson A.J."/>
            <person name="Andreopoulos B."/>
            <person name="LaButti K."/>
            <person name="Kuo A."/>
            <person name="Mondo S."/>
            <person name="Riley R."/>
            <person name="Otillar R."/>
            <person name="Haridas S."/>
            <person name="Lipzen A."/>
            <person name="Grimwood J."/>
            <person name="Schmutz J."/>
            <person name="Clum A."/>
            <person name="Reid I.D."/>
            <person name="Moisan M.C."/>
            <person name="Butler G."/>
            <person name="Nguyen T.T.M."/>
            <person name="Dewar K."/>
            <person name="Conant G."/>
            <person name="Drula E."/>
            <person name="Henrissat B."/>
            <person name="Hansel C."/>
            <person name="Singer S."/>
            <person name="Hutchinson M.I."/>
            <person name="de Vries R.P."/>
            <person name="Natvig D.O."/>
            <person name="Powell A.J."/>
            <person name="Tsang A."/>
            <person name="Grigoriev I.V."/>
        </authorList>
    </citation>
    <scope>NUCLEOTIDE SEQUENCE [LARGE SCALE GENOMIC DNA]</scope>
    <source>
        <strain evidence="2 3">CBS 494.80</strain>
    </source>
</reference>
<feature type="region of interest" description="Disordered" evidence="1">
    <location>
        <begin position="1"/>
        <end position="34"/>
    </location>
</feature>
<sequence>MLQKSKHGHQVPGETKCYHSTRRHTASRKKGAEGIEKAKEIKELVAPTLKFPYTATYSPELEISESEGMIDISAKTTTLTVSADHSRSNHQGWTQHLSATMEYHWDQQPINQKELCSLPIYDPLASWEVQAPVEEPFKHIGEVRSTLPRQ</sequence>
<evidence type="ECO:0000256" key="1">
    <source>
        <dbReference type="SAM" id="MobiDB-lite"/>
    </source>
</evidence>
<feature type="compositionally biased region" description="Basic residues" evidence="1">
    <location>
        <begin position="19"/>
        <end position="29"/>
    </location>
</feature>
<comment type="caution">
    <text evidence="2">The sequence shown here is derived from an EMBL/GenBank/DDBJ whole genome shotgun (WGS) entry which is preliminary data.</text>
</comment>
<dbReference type="EMBL" id="JAZHXI010000015">
    <property type="protein sequence ID" value="KAL2063809.1"/>
    <property type="molecule type" value="Genomic_DNA"/>
</dbReference>
<protein>
    <submittedName>
        <fullName evidence="2">Uncharacterized protein</fullName>
    </submittedName>
</protein>
<accession>A0ABR4C1P2</accession>